<dbReference type="GO" id="GO:0009432">
    <property type="term" value="P:SOS response"/>
    <property type="evidence" value="ECO:0007669"/>
    <property type="project" value="TreeGrafter"/>
</dbReference>
<dbReference type="CDD" id="cd03586">
    <property type="entry name" value="PolY_Pol_IV_kappa"/>
    <property type="match status" value="1"/>
</dbReference>
<gene>
    <name evidence="3" type="ORF">ENP94_02660</name>
    <name evidence="4" type="ORF">ENS16_01845</name>
</gene>
<dbReference type="GO" id="GO:0003684">
    <property type="term" value="F:damaged DNA binding"/>
    <property type="evidence" value="ECO:0007669"/>
    <property type="project" value="InterPro"/>
</dbReference>
<dbReference type="PANTHER" id="PTHR11076:SF34">
    <property type="entry name" value="PROTEIN UMUC"/>
    <property type="match status" value="1"/>
</dbReference>
<dbReference type="GO" id="GO:0006281">
    <property type="term" value="P:DNA repair"/>
    <property type="evidence" value="ECO:0007669"/>
    <property type="project" value="InterPro"/>
</dbReference>
<dbReference type="InterPro" id="IPR043502">
    <property type="entry name" value="DNA/RNA_pol_sf"/>
</dbReference>
<comment type="similarity">
    <text evidence="1">Belongs to the DNA polymerase type-Y family.</text>
</comment>
<dbReference type="GO" id="GO:0003887">
    <property type="term" value="F:DNA-directed DNA polymerase activity"/>
    <property type="evidence" value="ECO:0007669"/>
    <property type="project" value="InterPro"/>
</dbReference>
<sequence>MNTQPLLVFDWQNAILHVDADAFFAACEQATNPHLVGKPLVVGKERGIVTAASYEAKVLGIKRGMRIQEVKRLYPAVIILNSDYEKYSLFSIRLMDILRRFSPTVEEYSIDEAFVDITGLRRAYHCSYEELGFRIQETIRTELGISVSIGISLTKVLAKIASQHRKPGGLTVIPGRQIHLYLEKLPVDAVWGIGTNTAAWCNKLGIRTALDLACRSEMFIQKHFPKPCYEIWQELNGRPVYLVNSEPKNNYRSISKAATFSPTTSRLVIFSRLSANLEAACFKARRYQLAPQRLILFLRTQEFQESAVELKLSAPTAYPLLLAPFIQQGFDAIYQTGRVYRQTGVILTHLVSARNSQITLFDDPLRLEKMERLYRAVDLLKRRMGSEIIGSGMALTVSAGMAKRLKIPCLDIRLRD</sequence>
<evidence type="ECO:0000256" key="1">
    <source>
        <dbReference type="ARBA" id="ARBA00010945"/>
    </source>
</evidence>
<dbReference type="PROSITE" id="PS50173">
    <property type="entry name" value="UMUC"/>
    <property type="match status" value="1"/>
</dbReference>
<dbReference type="InterPro" id="IPR022880">
    <property type="entry name" value="DNApol_IV"/>
</dbReference>
<dbReference type="SUPFAM" id="SSF100879">
    <property type="entry name" value="Lesion bypass DNA polymerase (Y-family), little finger domain"/>
    <property type="match status" value="1"/>
</dbReference>
<reference evidence="3" key="1">
    <citation type="journal article" date="2020" name="mSystems">
        <title>Genome- and Community-Level Interaction Insights into Carbon Utilization and Element Cycling Functions of Hydrothermarchaeota in Hydrothermal Sediment.</title>
        <authorList>
            <person name="Zhou Z."/>
            <person name="Liu Y."/>
            <person name="Xu W."/>
            <person name="Pan J."/>
            <person name="Luo Z.H."/>
            <person name="Li M."/>
        </authorList>
    </citation>
    <scope>NUCLEOTIDE SEQUENCE [LARGE SCALE GENOMIC DNA]</scope>
    <source>
        <strain evidence="3">SpSt-265</strain>
        <strain evidence="4">SpSt-465</strain>
    </source>
</reference>
<feature type="domain" description="UmuC" evidence="2">
    <location>
        <begin position="15"/>
        <end position="194"/>
    </location>
</feature>
<name>A0A7C1NL66_UNCW3</name>
<comment type="caution">
    <text evidence="3">The sequence shown here is derived from an EMBL/GenBank/DDBJ whole genome shotgun (WGS) entry which is preliminary data.</text>
</comment>
<dbReference type="SUPFAM" id="SSF56672">
    <property type="entry name" value="DNA/RNA polymerases"/>
    <property type="match status" value="1"/>
</dbReference>
<evidence type="ECO:0000259" key="2">
    <source>
        <dbReference type="PROSITE" id="PS50173"/>
    </source>
</evidence>
<evidence type="ECO:0000313" key="3">
    <source>
        <dbReference type="EMBL" id="HEA86893.1"/>
    </source>
</evidence>
<dbReference type="Gene3D" id="3.30.70.270">
    <property type="match status" value="1"/>
</dbReference>
<dbReference type="InterPro" id="IPR001126">
    <property type="entry name" value="UmuC"/>
</dbReference>
<organism evidence="3">
    <name type="scientific">candidate division WOR-3 bacterium</name>
    <dbReference type="NCBI Taxonomy" id="2052148"/>
    <lineage>
        <taxon>Bacteria</taxon>
        <taxon>Bacteria division WOR-3</taxon>
    </lineage>
</organism>
<dbReference type="Gene3D" id="3.40.1170.60">
    <property type="match status" value="1"/>
</dbReference>
<dbReference type="InterPro" id="IPR043128">
    <property type="entry name" value="Rev_trsase/Diguanyl_cyclase"/>
</dbReference>
<evidence type="ECO:0000313" key="4">
    <source>
        <dbReference type="EMBL" id="HFJ53418.1"/>
    </source>
</evidence>
<dbReference type="Gene3D" id="1.10.150.20">
    <property type="entry name" value="5' to 3' exonuclease, C-terminal subdomain"/>
    <property type="match status" value="1"/>
</dbReference>
<dbReference type="PANTHER" id="PTHR11076">
    <property type="entry name" value="DNA REPAIR POLYMERASE UMUC / TRANSFERASE FAMILY MEMBER"/>
    <property type="match status" value="1"/>
</dbReference>
<dbReference type="EMBL" id="DSLG01000003">
    <property type="protein sequence ID" value="HEA86893.1"/>
    <property type="molecule type" value="Genomic_DNA"/>
</dbReference>
<accession>A0A7C1NL66</accession>
<dbReference type="AlphaFoldDB" id="A0A7C1NL66"/>
<dbReference type="InterPro" id="IPR017961">
    <property type="entry name" value="DNA_pol_Y-fam_little_finger"/>
</dbReference>
<proteinExistence type="inferred from homology"/>
<dbReference type="EMBL" id="DSTU01000003">
    <property type="protein sequence ID" value="HFJ53418.1"/>
    <property type="molecule type" value="Genomic_DNA"/>
</dbReference>
<dbReference type="Pfam" id="PF00817">
    <property type="entry name" value="IMS"/>
    <property type="match status" value="1"/>
</dbReference>
<dbReference type="GO" id="GO:0042276">
    <property type="term" value="P:error-prone translesion synthesis"/>
    <property type="evidence" value="ECO:0007669"/>
    <property type="project" value="TreeGrafter"/>
</dbReference>
<dbReference type="InterPro" id="IPR036775">
    <property type="entry name" value="DNA_pol_Y-fam_lit_finger_sf"/>
</dbReference>
<dbReference type="GO" id="GO:0005829">
    <property type="term" value="C:cytosol"/>
    <property type="evidence" value="ECO:0007669"/>
    <property type="project" value="TreeGrafter"/>
</dbReference>
<dbReference type="Pfam" id="PF11799">
    <property type="entry name" value="IMS_C"/>
    <property type="match status" value="1"/>
</dbReference>
<protein>
    <submittedName>
        <fullName evidence="3">DNA polymerase IV</fullName>
    </submittedName>
</protein>
<dbReference type="InterPro" id="IPR050116">
    <property type="entry name" value="DNA_polymerase-Y"/>
</dbReference>